<evidence type="ECO:0000259" key="2">
    <source>
        <dbReference type="Pfam" id="PF08338"/>
    </source>
</evidence>
<evidence type="ECO:0000313" key="4">
    <source>
        <dbReference type="Proteomes" id="UP001415169"/>
    </source>
</evidence>
<dbReference type="Gene3D" id="3.40.50.720">
    <property type="entry name" value="NAD(P)-binding Rossmann-like Domain"/>
    <property type="match status" value="1"/>
</dbReference>
<evidence type="ECO:0000259" key="1">
    <source>
        <dbReference type="Pfam" id="PF01370"/>
    </source>
</evidence>
<reference evidence="3" key="1">
    <citation type="journal article" date="2014" name="Int. J. Syst. Evol. Microbiol.">
        <title>Complete genome of a new Firmicutes species belonging to the dominant human colonic microbiota ('Ruminococcus bicirculans') reveals two chromosomes and a selective capacity to utilize plant glucans.</title>
        <authorList>
            <consortium name="NISC Comparative Sequencing Program"/>
            <person name="Wegmann U."/>
            <person name="Louis P."/>
            <person name="Goesmann A."/>
            <person name="Henrissat B."/>
            <person name="Duncan S.H."/>
            <person name="Flint H.J."/>
        </authorList>
    </citation>
    <scope>NUCLEOTIDE SEQUENCE</scope>
    <source>
        <strain evidence="3">JCM 17590</strain>
    </source>
</reference>
<dbReference type="SUPFAM" id="SSF51735">
    <property type="entry name" value="NAD(P)-binding Rossmann-fold domains"/>
    <property type="match status" value="1"/>
</dbReference>
<dbReference type="PANTHER" id="PTHR11092">
    <property type="entry name" value="SUGAR NUCLEOTIDE EPIMERASE RELATED"/>
    <property type="match status" value="1"/>
</dbReference>
<comment type="caution">
    <text evidence="3">The sequence shown here is derived from an EMBL/GenBank/DDBJ whole genome shotgun (WGS) entry which is preliminary data.</text>
</comment>
<gene>
    <name evidence="3" type="ORF">GCM10022286_03530</name>
</gene>
<name>A0ABP7ZE68_9MICO</name>
<dbReference type="Pfam" id="PF08338">
    <property type="entry name" value="DUF1731"/>
    <property type="match status" value="1"/>
</dbReference>
<keyword evidence="4" id="KW-1185">Reference proteome</keyword>
<accession>A0ABP7ZE68</accession>
<feature type="domain" description="DUF1731" evidence="2">
    <location>
        <begin position="266"/>
        <end position="314"/>
    </location>
</feature>
<dbReference type="InterPro" id="IPR001509">
    <property type="entry name" value="Epimerase_deHydtase"/>
</dbReference>
<dbReference type="InterPro" id="IPR013549">
    <property type="entry name" value="DUF1731"/>
</dbReference>
<dbReference type="Proteomes" id="UP001415169">
    <property type="component" value="Unassembled WGS sequence"/>
</dbReference>
<dbReference type="PANTHER" id="PTHR11092:SF0">
    <property type="entry name" value="EPIMERASE FAMILY PROTEIN SDR39U1"/>
    <property type="match status" value="1"/>
</dbReference>
<organism evidence="3 4">
    <name type="scientific">Gryllotalpicola daejeonensis</name>
    <dbReference type="NCBI Taxonomy" id="993087"/>
    <lineage>
        <taxon>Bacteria</taxon>
        <taxon>Bacillati</taxon>
        <taxon>Actinomycetota</taxon>
        <taxon>Actinomycetes</taxon>
        <taxon>Micrococcales</taxon>
        <taxon>Microbacteriaceae</taxon>
        <taxon>Gryllotalpicola</taxon>
    </lineage>
</organism>
<protein>
    <submittedName>
        <fullName evidence="3">TIGR01777 family oxidoreductase</fullName>
    </submittedName>
</protein>
<dbReference type="EMBL" id="BAABBV010000001">
    <property type="protein sequence ID" value="GAA4155060.1"/>
    <property type="molecule type" value="Genomic_DNA"/>
</dbReference>
<evidence type="ECO:0000313" key="3">
    <source>
        <dbReference type="EMBL" id="GAA4155060.1"/>
    </source>
</evidence>
<dbReference type="InterPro" id="IPR036291">
    <property type="entry name" value="NAD(P)-bd_dom_sf"/>
</dbReference>
<dbReference type="Pfam" id="PF01370">
    <property type="entry name" value="Epimerase"/>
    <property type="match status" value="1"/>
</dbReference>
<reference evidence="3" key="2">
    <citation type="submission" date="2023-12" db="EMBL/GenBank/DDBJ databases">
        <authorList>
            <person name="Sun Q."/>
            <person name="Inoue M."/>
        </authorList>
    </citation>
    <scope>NUCLEOTIDE SEQUENCE</scope>
    <source>
        <strain evidence="3">JCM 17590</strain>
    </source>
</reference>
<feature type="domain" description="NAD-dependent epimerase/dehydratase" evidence="1">
    <location>
        <begin position="5"/>
        <end position="123"/>
    </location>
</feature>
<dbReference type="RefSeq" id="WP_344790021.1">
    <property type="nucleotide sequence ID" value="NZ_BAABBV010000001.1"/>
</dbReference>
<sequence length="321" mass="34636">MSERIVIGGASGFMGRRLAASFRADGAEVVTIGRSAGEIPWSDAGLIRRAVDGASLVIGLSGKSVDCRYNAANRAEILRSRVETTEALGAAIAASDNPAPLWVNASTATIYRHAEDRPQTESTGELGEGFSVGIAKAWEAAFFAPELPATRRVALRTAITLGDGSALVPLINLARNGFGGPALDGRWPATQGRLDAGTYHRFRARGGRQKFSWVHLDDVVGVIRFLRAHAELDGVVNVTSPNPTDNRTMMATLRRVLGVPFGLPLPRWVLELGAAAIHTETELVLKSRWVLPERLLAAGYEFHYPELEPALRQIVAERRGK</sequence>
<proteinExistence type="predicted"/>